<gene>
    <name evidence="1" type="ORF">UFOPK2788_00383</name>
</gene>
<evidence type="ECO:0000313" key="1">
    <source>
        <dbReference type="EMBL" id="CAB4734158.1"/>
    </source>
</evidence>
<accession>A0A6J6SHH3</accession>
<organism evidence="1">
    <name type="scientific">freshwater metagenome</name>
    <dbReference type="NCBI Taxonomy" id="449393"/>
    <lineage>
        <taxon>unclassified sequences</taxon>
        <taxon>metagenomes</taxon>
        <taxon>ecological metagenomes</taxon>
    </lineage>
</organism>
<sequence length="89" mass="8979">MRSAQDAATFFAVLVEPVNETLSTADSVSAFPVSGSPVTQVKMSANGAMSAKLVASQCPTPGVYSLGLNTTVFPAASAYAIDPIGVKIG</sequence>
<protein>
    <submittedName>
        <fullName evidence="1">Unannotated protein</fullName>
    </submittedName>
</protein>
<name>A0A6J6SHH3_9ZZZZ</name>
<dbReference type="AlphaFoldDB" id="A0A6J6SHH3"/>
<dbReference type="EMBL" id="CAEZYV010000040">
    <property type="protein sequence ID" value="CAB4734158.1"/>
    <property type="molecule type" value="Genomic_DNA"/>
</dbReference>
<proteinExistence type="predicted"/>
<reference evidence="1" key="1">
    <citation type="submission" date="2020-05" db="EMBL/GenBank/DDBJ databases">
        <authorList>
            <person name="Chiriac C."/>
            <person name="Salcher M."/>
            <person name="Ghai R."/>
            <person name="Kavagutti S V."/>
        </authorList>
    </citation>
    <scope>NUCLEOTIDE SEQUENCE</scope>
</reference>